<evidence type="ECO:0000256" key="7">
    <source>
        <dbReference type="RuleBase" id="RU363032"/>
    </source>
</evidence>
<dbReference type="InterPro" id="IPR000515">
    <property type="entry name" value="MetI-like"/>
</dbReference>
<dbReference type="GO" id="GO:0005275">
    <property type="term" value="F:amine transmembrane transporter activity"/>
    <property type="evidence" value="ECO:0007669"/>
    <property type="project" value="TreeGrafter"/>
</dbReference>
<evidence type="ECO:0000259" key="8">
    <source>
        <dbReference type="PROSITE" id="PS50928"/>
    </source>
</evidence>
<dbReference type="PANTHER" id="PTHR47737:SF1">
    <property type="entry name" value="GLYCINE BETAINE_PROLINE BETAINE TRANSPORT SYSTEM PERMEASE PROTEIN PROW"/>
    <property type="match status" value="1"/>
</dbReference>
<name>A0A3P5XCE3_9RHOB</name>
<dbReference type="Proteomes" id="UP000277498">
    <property type="component" value="Unassembled WGS sequence"/>
</dbReference>
<evidence type="ECO:0000256" key="5">
    <source>
        <dbReference type="ARBA" id="ARBA00022989"/>
    </source>
</evidence>
<keyword evidence="4 7" id="KW-0812">Transmembrane</keyword>
<feature type="transmembrane region" description="Helical" evidence="7">
    <location>
        <begin position="465"/>
        <end position="487"/>
    </location>
</feature>
<sequence length="678" mass="71170">MTGPHPVSAQNRIWAGLLALCLILTVLAHFCPWLRNFPAGLTLPLAEGLNLAVTPLFEAARPLGRIVAVLVETPLGLIRAGLAWAPWPAMVLAAMLIALRAVGRGFALFTGAGLLAVVGMGYWPKAMNTLALILISVPLAVVLGFALGVLAFYRPRLRPAVIAALDVMQTWPAFGYLIPLLLLFGFGPTAGLAASVVFSIPPMVRNTLVGLGDVPPAVVESALMAGARPGQLFWQARVPTALPQLLVGVNQTTMASLSMVIIIAIIGGFNDIGWEVLSAMRAAEMGRSLGAGLVIVLLAILLDRITRGLAERRDPRLPRSLSGRGLAFGFGAALLLALALSGQDLLPGDAGQRALRRLDGWLLEFVTWSAPFFAVLRNVITWGVMLPLRLGFSGSASPMVWGFALTPGVTLAYAGASAALALGLGWRRPGAGIALGFASLLFWTGLPNFPWIGVFAVIATATWRAGGAGLCLLALSGLGIAGVSGLWGAMMQSICLCAVAVLICFAAGGALGVAAAQSDRFSAVLRPVSDTLQTMPQFVFLIPALMLFRVGEFTALIAIVLYAIVPPIRYVEHGLRNVRADLVEAGRQMGTTPWQLLWQVKLPLARSSVRLGLNQTIMAALSMLVIAALVGTRELGQQVYVALSKADAGAGLVAGWIIACIALVADRMLRAPAGVQSE</sequence>
<dbReference type="GO" id="GO:0015226">
    <property type="term" value="F:carnitine transmembrane transporter activity"/>
    <property type="evidence" value="ECO:0007669"/>
    <property type="project" value="TreeGrafter"/>
</dbReference>
<dbReference type="Pfam" id="PF00528">
    <property type="entry name" value="BPD_transp_1"/>
    <property type="match status" value="2"/>
</dbReference>
<comment type="subcellular location">
    <subcellularLocation>
        <location evidence="1 7">Cell membrane</location>
        <topology evidence="1 7">Multi-pass membrane protein</topology>
    </subcellularLocation>
</comment>
<feature type="transmembrane region" description="Helical" evidence="7">
    <location>
        <begin position="254"/>
        <end position="273"/>
    </location>
</feature>
<feature type="transmembrane region" description="Helical" evidence="7">
    <location>
        <begin position="285"/>
        <end position="302"/>
    </location>
</feature>
<dbReference type="GO" id="GO:0043190">
    <property type="term" value="C:ATP-binding cassette (ABC) transporter complex"/>
    <property type="evidence" value="ECO:0007669"/>
    <property type="project" value="TreeGrafter"/>
</dbReference>
<keyword evidence="2 7" id="KW-0813">Transport</keyword>
<dbReference type="EMBL" id="UXAW01000051">
    <property type="protein sequence ID" value="VDC25184.1"/>
    <property type="molecule type" value="Genomic_DNA"/>
</dbReference>
<keyword evidence="3" id="KW-1003">Cell membrane</keyword>
<reference evidence="9 10" key="1">
    <citation type="submission" date="2018-11" db="EMBL/GenBank/DDBJ databases">
        <authorList>
            <person name="Criscuolo A."/>
        </authorList>
    </citation>
    <scope>NUCLEOTIDE SEQUENCE [LARGE SCALE GENOMIC DNA]</scope>
    <source>
        <strain evidence="9">ACIP111625</strain>
    </source>
</reference>
<evidence type="ECO:0000256" key="1">
    <source>
        <dbReference type="ARBA" id="ARBA00004651"/>
    </source>
</evidence>
<keyword evidence="6 7" id="KW-0472">Membrane</keyword>
<protein>
    <submittedName>
        <fullName evidence="9">Glycine betaine/carnitine transport permease protein GbuB</fullName>
    </submittedName>
</protein>
<dbReference type="CDD" id="cd06261">
    <property type="entry name" value="TM_PBP2"/>
    <property type="match status" value="2"/>
</dbReference>
<feature type="transmembrane region" description="Helical" evidence="7">
    <location>
        <begin position="494"/>
        <end position="518"/>
    </location>
</feature>
<keyword evidence="10" id="KW-1185">Reference proteome</keyword>
<organism evidence="9 10">
    <name type="scientific">Pseudogemmobacter humi</name>
    <dbReference type="NCBI Taxonomy" id="2483812"/>
    <lineage>
        <taxon>Bacteria</taxon>
        <taxon>Pseudomonadati</taxon>
        <taxon>Pseudomonadota</taxon>
        <taxon>Alphaproteobacteria</taxon>
        <taxon>Rhodobacterales</taxon>
        <taxon>Paracoccaceae</taxon>
        <taxon>Pseudogemmobacter</taxon>
    </lineage>
</organism>
<dbReference type="AlphaFoldDB" id="A0A3P5XCE3"/>
<feature type="transmembrane region" description="Helical" evidence="7">
    <location>
        <begin position="538"/>
        <end position="565"/>
    </location>
</feature>
<feature type="transmembrane region" description="Helical" evidence="7">
    <location>
        <begin position="106"/>
        <end position="124"/>
    </location>
</feature>
<dbReference type="PROSITE" id="PS50928">
    <property type="entry name" value="ABC_TM1"/>
    <property type="match status" value="2"/>
</dbReference>
<evidence type="ECO:0000256" key="2">
    <source>
        <dbReference type="ARBA" id="ARBA00022448"/>
    </source>
</evidence>
<dbReference type="GO" id="GO:0015871">
    <property type="term" value="P:choline transport"/>
    <property type="evidence" value="ECO:0007669"/>
    <property type="project" value="TreeGrafter"/>
</dbReference>
<feature type="transmembrane region" description="Helical" evidence="7">
    <location>
        <begin position="130"/>
        <end position="153"/>
    </location>
</feature>
<evidence type="ECO:0000256" key="3">
    <source>
        <dbReference type="ARBA" id="ARBA00022475"/>
    </source>
</evidence>
<feature type="transmembrane region" description="Helical" evidence="7">
    <location>
        <begin position="77"/>
        <end position="99"/>
    </location>
</feature>
<feature type="domain" description="ABC transmembrane type-1" evidence="8">
    <location>
        <begin position="490"/>
        <end position="669"/>
    </location>
</feature>
<evidence type="ECO:0000256" key="6">
    <source>
        <dbReference type="ARBA" id="ARBA00023136"/>
    </source>
</evidence>
<comment type="similarity">
    <text evidence="7">Belongs to the binding-protein-dependent transport system permease family.</text>
</comment>
<evidence type="ECO:0000313" key="10">
    <source>
        <dbReference type="Proteomes" id="UP000277498"/>
    </source>
</evidence>
<feature type="transmembrane region" description="Helical" evidence="7">
    <location>
        <begin position="400"/>
        <end position="426"/>
    </location>
</feature>
<keyword evidence="5 7" id="KW-1133">Transmembrane helix</keyword>
<feature type="transmembrane region" description="Helical" evidence="7">
    <location>
        <begin position="174"/>
        <end position="200"/>
    </location>
</feature>
<feature type="transmembrane region" description="Helical" evidence="7">
    <location>
        <begin position="322"/>
        <end position="340"/>
    </location>
</feature>
<feature type="domain" description="ABC transmembrane type-1" evidence="8">
    <location>
        <begin position="126"/>
        <end position="306"/>
    </location>
</feature>
<evidence type="ECO:0000313" key="9">
    <source>
        <dbReference type="EMBL" id="VDC25184.1"/>
    </source>
</evidence>
<proteinExistence type="inferred from homology"/>
<gene>
    <name evidence="9" type="primary">gbuB_2</name>
    <name evidence="9" type="ORF">XINFAN_01422</name>
</gene>
<feature type="transmembrane region" description="Helical" evidence="7">
    <location>
        <begin position="611"/>
        <end position="630"/>
    </location>
</feature>
<dbReference type="PANTHER" id="PTHR47737">
    <property type="entry name" value="GLYCINE BETAINE/PROLINE BETAINE TRANSPORT SYSTEM PERMEASE PROTEIN PROW"/>
    <property type="match status" value="1"/>
</dbReference>
<feature type="transmembrane region" description="Helical" evidence="7">
    <location>
        <begin position="433"/>
        <end position="459"/>
    </location>
</feature>
<dbReference type="GO" id="GO:0031460">
    <property type="term" value="P:glycine betaine transport"/>
    <property type="evidence" value="ECO:0007669"/>
    <property type="project" value="TreeGrafter"/>
</dbReference>
<accession>A0A3P5XCE3</accession>
<dbReference type="InterPro" id="IPR035906">
    <property type="entry name" value="MetI-like_sf"/>
</dbReference>
<evidence type="ECO:0000256" key="4">
    <source>
        <dbReference type="ARBA" id="ARBA00022692"/>
    </source>
</evidence>
<dbReference type="Gene3D" id="1.10.3720.10">
    <property type="entry name" value="MetI-like"/>
    <property type="match status" value="2"/>
</dbReference>
<feature type="transmembrane region" description="Helical" evidence="7">
    <location>
        <begin position="361"/>
        <end position="380"/>
    </location>
</feature>
<dbReference type="SUPFAM" id="SSF161098">
    <property type="entry name" value="MetI-like"/>
    <property type="match status" value="2"/>
</dbReference>
<feature type="transmembrane region" description="Helical" evidence="7">
    <location>
        <begin position="650"/>
        <end position="669"/>
    </location>
</feature>